<dbReference type="Proteomes" id="UP000502699">
    <property type="component" value="Chromosome"/>
</dbReference>
<evidence type="ECO:0000313" key="4">
    <source>
        <dbReference type="EMBL" id="QIK38114.1"/>
    </source>
</evidence>
<dbReference type="GO" id="GO:0005737">
    <property type="term" value="C:cytoplasm"/>
    <property type="evidence" value="ECO:0007669"/>
    <property type="project" value="TreeGrafter"/>
</dbReference>
<dbReference type="KEGG" id="cjap:GWK36_09085"/>
<dbReference type="AlphaFoldDB" id="A0A6G7VDR8"/>
<gene>
    <name evidence="4" type="ORF">GWK36_09085</name>
</gene>
<organism evidence="4 5">
    <name type="scientific">Caldichromatium japonicum</name>
    <dbReference type="NCBI Taxonomy" id="2699430"/>
    <lineage>
        <taxon>Bacteria</taxon>
        <taxon>Pseudomonadati</taxon>
        <taxon>Pseudomonadota</taxon>
        <taxon>Gammaproteobacteria</taxon>
        <taxon>Chromatiales</taxon>
        <taxon>Chromatiaceae</taxon>
        <taxon>Caldichromatium</taxon>
    </lineage>
</organism>
<keyword evidence="4" id="KW-0489">Methyltransferase</keyword>
<protein>
    <recommendedName>
        <fullName evidence="2">Protein-L-isoaspartate O-methyltransferase</fullName>
    </recommendedName>
    <alternativeName>
        <fullName evidence="3">Protein L-isoaspartyl methyltransferase</fullName>
    </alternativeName>
</protein>
<name>A0A6G7VDR8_9GAMM</name>
<dbReference type="InterPro" id="IPR000682">
    <property type="entry name" value="PCMT"/>
</dbReference>
<dbReference type="GO" id="GO:0004719">
    <property type="term" value="F:protein-L-isoaspartate (D-aspartate) O-methyltransferase activity"/>
    <property type="evidence" value="ECO:0007669"/>
    <property type="project" value="InterPro"/>
</dbReference>
<evidence type="ECO:0000256" key="1">
    <source>
        <dbReference type="ARBA" id="ARBA00005369"/>
    </source>
</evidence>
<dbReference type="EMBL" id="CP048029">
    <property type="protein sequence ID" value="QIK38114.1"/>
    <property type="molecule type" value="Genomic_DNA"/>
</dbReference>
<evidence type="ECO:0000313" key="5">
    <source>
        <dbReference type="Proteomes" id="UP000502699"/>
    </source>
</evidence>
<dbReference type="PANTHER" id="PTHR11579:SF18">
    <property type="entry name" value="PROTEIN-L-ISOASPARTATE O-METHYLTRANSFERASE"/>
    <property type="match status" value="1"/>
</dbReference>
<proteinExistence type="inferred from homology"/>
<dbReference type="SUPFAM" id="SSF53335">
    <property type="entry name" value="S-adenosyl-L-methionine-dependent methyltransferases"/>
    <property type="match status" value="1"/>
</dbReference>
<dbReference type="InterPro" id="IPR029063">
    <property type="entry name" value="SAM-dependent_MTases_sf"/>
</dbReference>
<dbReference type="PANTHER" id="PTHR11579">
    <property type="entry name" value="PROTEIN-L-ISOASPARTATE O-METHYLTRANSFERASE"/>
    <property type="match status" value="1"/>
</dbReference>
<reference evidence="5" key="1">
    <citation type="submission" date="2020-01" db="EMBL/GenBank/DDBJ databases">
        <title>Caldichromatium gen. nov., sp. nov., a thermophilic purple sulfur bacterium member of the family Chromatiaceae isolated from Nakabusa hot spring, Japan.</title>
        <authorList>
            <person name="Saini M.K."/>
            <person name="Hanada S."/>
            <person name="Tank M."/>
        </authorList>
    </citation>
    <scope>NUCLEOTIDE SEQUENCE [LARGE SCALE GENOMIC DNA]</scope>
    <source>
        <strain evidence="5">No.7</strain>
    </source>
</reference>
<sequence>METASAIARFNMVHQQLRPWGVLDERVLEVMGALEREQFVPDAYRALAYADIEIPLPNGDRMLAPKLVGHLLQALAIQSGERALEIGTGSGYMAACLRRLGARVVSMEIDPAQAAEARARLEALGLTGIDVREGDGLVGSIFGGPFDTIAVNGSVPDESALSNLKRQLKEDGRLVCILGQGPAMSCMRLTRVNERDYRRESLFETWAPPLIQPVRAKEKAFVF</sequence>
<accession>A0A6G7VDR8</accession>
<dbReference type="Gene3D" id="3.40.50.150">
    <property type="entry name" value="Vaccinia Virus protein VP39"/>
    <property type="match status" value="1"/>
</dbReference>
<dbReference type="RefSeq" id="WP_166270878.1">
    <property type="nucleotide sequence ID" value="NZ_CP048029.1"/>
</dbReference>
<keyword evidence="5" id="KW-1185">Reference proteome</keyword>
<dbReference type="Pfam" id="PF01135">
    <property type="entry name" value="PCMT"/>
    <property type="match status" value="1"/>
</dbReference>
<keyword evidence="4" id="KW-0808">Transferase</keyword>
<dbReference type="CDD" id="cd02440">
    <property type="entry name" value="AdoMet_MTases"/>
    <property type="match status" value="1"/>
</dbReference>
<dbReference type="GO" id="GO:0032259">
    <property type="term" value="P:methylation"/>
    <property type="evidence" value="ECO:0007669"/>
    <property type="project" value="UniProtKB-KW"/>
</dbReference>
<comment type="similarity">
    <text evidence="1">Belongs to the methyltransferase superfamily. L-isoaspartyl/D-aspartyl protein methyltransferase family.</text>
</comment>
<evidence type="ECO:0000256" key="3">
    <source>
        <dbReference type="ARBA" id="ARBA00030757"/>
    </source>
</evidence>
<evidence type="ECO:0000256" key="2">
    <source>
        <dbReference type="ARBA" id="ARBA00013346"/>
    </source>
</evidence>